<sequence length="176" mass="19604">MKFIHICLSLFILLSIFTICRSDDVDCVYTVYVRTGSIIKAGTDSKITLTLYDANGYGIRIKNLEAWGGLMGPSYNYFERGNLDVFSGRGPCLTGSICVMNLTSDGTGPHHGWYCKYVEVTTTGVHQQCAQKLFTVEQWLATDTKPYELTAVRNSCSSDEKNNVIDRHDSSMVSVM</sequence>
<evidence type="ECO:0000256" key="2">
    <source>
        <dbReference type="SAM" id="SignalP"/>
    </source>
</evidence>
<dbReference type="InterPro" id="IPR036392">
    <property type="entry name" value="PLAT/LH2_dom_sf"/>
</dbReference>
<feature type="signal peptide" evidence="2">
    <location>
        <begin position="1"/>
        <end position="22"/>
    </location>
</feature>
<protein>
    <submittedName>
        <fullName evidence="4">PLAT domain-containing 3-like</fullName>
    </submittedName>
</protein>
<evidence type="ECO:0000313" key="4">
    <source>
        <dbReference type="EMBL" id="CAA2983483.1"/>
    </source>
</evidence>
<keyword evidence="5" id="KW-1185">Reference proteome</keyword>
<dbReference type="CDD" id="cd01754">
    <property type="entry name" value="PLAT_plant_stress"/>
    <property type="match status" value="1"/>
</dbReference>
<dbReference type="InterPro" id="IPR001024">
    <property type="entry name" value="PLAT/LH2_dom"/>
</dbReference>
<dbReference type="PANTHER" id="PTHR31718">
    <property type="entry name" value="PLAT DOMAIN-CONTAINING PROTEIN"/>
    <property type="match status" value="1"/>
</dbReference>
<reference evidence="4 5" key="1">
    <citation type="submission" date="2019-12" db="EMBL/GenBank/DDBJ databases">
        <authorList>
            <person name="Alioto T."/>
            <person name="Alioto T."/>
            <person name="Gomez Garrido J."/>
        </authorList>
    </citation>
    <scope>NUCLEOTIDE SEQUENCE [LARGE SCALE GENOMIC DNA]</scope>
</reference>
<dbReference type="OrthoDB" id="5322100at2759"/>
<dbReference type="AlphaFoldDB" id="A0A8S0RVQ4"/>
<dbReference type="PROSITE" id="PS50095">
    <property type="entry name" value="PLAT"/>
    <property type="match status" value="1"/>
</dbReference>
<dbReference type="Gramene" id="OE9A032072T3">
    <property type="protein sequence ID" value="OE9A032072C3"/>
    <property type="gene ID" value="OE9A032072"/>
</dbReference>
<proteinExistence type="predicted"/>
<accession>A0A8S0RVQ4</accession>
<gene>
    <name evidence="4" type="ORF">OLEA9_A032072</name>
</gene>
<organism evidence="4 5">
    <name type="scientific">Olea europaea subsp. europaea</name>
    <dbReference type="NCBI Taxonomy" id="158383"/>
    <lineage>
        <taxon>Eukaryota</taxon>
        <taxon>Viridiplantae</taxon>
        <taxon>Streptophyta</taxon>
        <taxon>Embryophyta</taxon>
        <taxon>Tracheophyta</taxon>
        <taxon>Spermatophyta</taxon>
        <taxon>Magnoliopsida</taxon>
        <taxon>eudicotyledons</taxon>
        <taxon>Gunneridae</taxon>
        <taxon>Pentapetalae</taxon>
        <taxon>asterids</taxon>
        <taxon>lamiids</taxon>
        <taxon>Lamiales</taxon>
        <taxon>Oleaceae</taxon>
        <taxon>Oleeae</taxon>
        <taxon>Olea</taxon>
    </lineage>
</organism>
<evidence type="ECO:0000313" key="5">
    <source>
        <dbReference type="Proteomes" id="UP000594638"/>
    </source>
</evidence>
<feature type="domain" description="PLAT" evidence="3">
    <location>
        <begin position="27"/>
        <end position="154"/>
    </location>
</feature>
<dbReference type="Gene3D" id="2.60.60.20">
    <property type="entry name" value="PLAT/LH2 domain"/>
    <property type="match status" value="1"/>
</dbReference>
<evidence type="ECO:0000259" key="3">
    <source>
        <dbReference type="PROSITE" id="PS50095"/>
    </source>
</evidence>
<dbReference type="EMBL" id="CACTIH010003732">
    <property type="protein sequence ID" value="CAA2983483.1"/>
    <property type="molecule type" value="Genomic_DNA"/>
</dbReference>
<dbReference type="Proteomes" id="UP000594638">
    <property type="component" value="Unassembled WGS sequence"/>
</dbReference>
<dbReference type="Pfam" id="PF01477">
    <property type="entry name" value="PLAT"/>
    <property type="match status" value="1"/>
</dbReference>
<comment type="caution">
    <text evidence="1">Lacks conserved residue(s) required for the propagation of feature annotation.</text>
</comment>
<comment type="caution">
    <text evidence="4">The sequence shown here is derived from an EMBL/GenBank/DDBJ whole genome shotgun (WGS) entry which is preliminary data.</text>
</comment>
<name>A0A8S0RVQ4_OLEEU</name>
<dbReference type="SUPFAM" id="SSF49723">
    <property type="entry name" value="Lipase/lipooxygenase domain (PLAT/LH2 domain)"/>
    <property type="match status" value="1"/>
</dbReference>
<evidence type="ECO:0000256" key="1">
    <source>
        <dbReference type="PROSITE-ProRule" id="PRU00152"/>
    </source>
</evidence>
<dbReference type="PANTHER" id="PTHR31718:SF70">
    <property type="entry name" value="LIPOXYGENASE HOMOLOGY DOMAIN-CONTAINING PROTEIN 1-LIKE"/>
    <property type="match status" value="1"/>
</dbReference>
<keyword evidence="2" id="KW-0732">Signal</keyword>
<feature type="chain" id="PRO_5035882626" evidence="2">
    <location>
        <begin position="23"/>
        <end position="176"/>
    </location>
</feature>